<dbReference type="Proteomes" id="UP001230051">
    <property type="component" value="Unassembled WGS sequence"/>
</dbReference>
<dbReference type="InterPro" id="IPR059029">
    <property type="entry name" value="FAM13A_dom"/>
</dbReference>
<accession>A0AAD8D070</accession>
<dbReference type="InterPro" id="IPR000198">
    <property type="entry name" value="RhoGAP_dom"/>
</dbReference>
<dbReference type="PANTHER" id="PTHR15904:SF16">
    <property type="entry name" value="PROTEIN FAM13B"/>
    <property type="match status" value="1"/>
</dbReference>
<name>A0AAD8D070_ACIOX</name>
<dbReference type="Pfam" id="PF26116">
    <property type="entry name" value="FAM13A"/>
    <property type="match status" value="1"/>
</dbReference>
<organism evidence="4 5">
    <name type="scientific">Acipenser oxyrinchus oxyrinchus</name>
    <dbReference type="NCBI Taxonomy" id="40147"/>
    <lineage>
        <taxon>Eukaryota</taxon>
        <taxon>Metazoa</taxon>
        <taxon>Chordata</taxon>
        <taxon>Craniata</taxon>
        <taxon>Vertebrata</taxon>
        <taxon>Euteleostomi</taxon>
        <taxon>Actinopterygii</taxon>
        <taxon>Chondrostei</taxon>
        <taxon>Acipenseriformes</taxon>
        <taxon>Acipenseridae</taxon>
        <taxon>Acipenser</taxon>
    </lineage>
</organism>
<feature type="compositionally biased region" description="Polar residues" evidence="2">
    <location>
        <begin position="683"/>
        <end position="694"/>
    </location>
</feature>
<dbReference type="Pfam" id="PF00620">
    <property type="entry name" value="RhoGAP"/>
    <property type="match status" value="1"/>
</dbReference>
<feature type="compositionally biased region" description="Basic and acidic residues" evidence="2">
    <location>
        <begin position="664"/>
        <end position="674"/>
    </location>
</feature>
<feature type="region of interest" description="Disordered" evidence="2">
    <location>
        <begin position="442"/>
        <end position="486"/>
    </location>
</feature>
<evidence type="ECO:0000259" key="3">
    <source>
        <dbReference type="PROSITE" id="PS50238"/>
    </source>
</evidence>
<dbReference type="PROSITE" id="PS50238">
    <property type="entry name" value="RHOGAP"/>
    <property type="match status" value="1"/>
</dbReference>
<feature type="compositionally biased region" description="Acidic residues" evidence="2">
    <location>
        <begin position="393"/>
        <end position="409"/>
    </location>
</feature>
<keyword evidence="5" id="KW-1185">Reference proteome</keyword>
<dbReference type="SMART" id="SM00324">
    <property type="entry name" value="RhoGAP"/>
    <property type="match status" value="1"/>
</dbReference>
<dbReference type="EMBL" id="JAGXEW010000019">
    <property type="protein sequence ID" value="KAK1161307.1"/>
    <property type="molecule type" value="Genomic_DNA"/>
</dbReference>
<dbReference type="GO" id="GO:0007165">
    <property type="term" value="P:signal transduction"/>
    <property type="evidence" value="ECO:0007669"/>
    <property type="project" value="InterPro"/>
</dbReference>
<dbReference type="Gene3D" id="1.10.555.10">
    <property type="entry name" value="Rho GTPase activation protein"/>
    <property type="match status" value="1"/>
</dbReference>
<feature type="region of interest" description="Disordered" evidence="2">
    <location>
        <begin position="825"/>
        <end position="844"/>
    </location>
</feature>
<comment type="caution">
    <text evidence="4">The sequence shown here is derived from an EMBL/GenBank/DDBJ whole genome shotgun (WGS) entry which is preliminary data.</text>
</comment>
<proteinExistence type="inferred from homology"/>
<gene>
    <name evidence="4" type="primary">FAM13B</name>
    <name evidence="4" type="ORF">AOXY_G20262</name>
</gene>
<dbReference type="AlphaFoldDB" id="A0AAD8D070"/>
<evidence type="ECO:0000256" key="1">
    <source>
        <dbReference type="ARBA" id="ARBA00007549"/>
    </source>
</evidence>
<dbReference type="PANTHER" id="PTHR15904">
    <property type="entry name" value="FAM13"/>
    <property type="match status" value="1"/>
</dbReference>
<feature type="region of interest" description="Disordered" evidence="2">
    <location>
        <begin position="280"/>
        <end position="306"/>
    </location>
</feature>
<evidence type="ECO:0000313" key="4">
    <source>
        <dbReference type="EMBL" id="KAK1161307.1"/>
    </source>
</evidence>
<protein>
    <submittedName>
        <fullName evidence="4">Protein FAM13B-like isoform X4</fullName>
    </submittedName>
</protein>
<feature type="compositionally biased region" description="Basic and acidic residues" evidence="2">
    <location>
        <begin position="344"/>
        <end position="358"/>
    </location>
</feature>
<comment type="similarity">
    <text evidence="1">Belongs to the FAM13 family.</text>
</comment>
<evidence type="ECO:0000313" key="5">
    <source>
        <dbReference type="Proteomes" id="UP001230051"/>
    </source>
</evidence>
<feature type="domain" description="Rho-GAP" evidence="3">
    <location>
        <begin position="57"/>
        <end position="246"/>
    </location>
</feature>
<dbReference type="InterPro" id="IPR039102">
    <property type="entry name" value="FAM13"/>
</dbReference>
<dbReference type="InterPro" id="IPR008936">
    <property type="entry name" value="Rho_GTPase_activation_prot"/>
</dbReference>
<feature type="compositionally biased region" description="Acidic residues" evidence="2">
    <location>
        <begin position="280"/>
        <end position="294"/>
    </location>
</feature>
<feature type="region of interest" description="Disordered" evidence="2">
    <location>
        <begin position="344"/>
        <end position="427"/>
    </location>
</feature>
<dbReference type="SUPFAM" id="SSF48350">
    <property type="entry name" value="GTPase activation domain, GAP"/>
    <property type="match status" value="1"/>
</dbReference>
<reference evidence="4" key="1">
    <citation type="submission" date="2022-02" db="EMBL/GenBank/DDBJ databases">
        <title>Atlantic sturgeon de novo genome assembly.</title>
        <authorList>
            <person name="Stock M."/>
            <person name="Klopp C."/>
            <person name="Guiguen Y."/>
            <person name="Cabau C."/>
            <person name="Parinello H."/>
            <person name="Santidrian Yebra-Pimentel E."/>
            <person name="Kuhl H."/>
            <person name="Dirks R.P."/>
            <person name="Guessner J."/>
            <person name="Wuertz S."/>
            <person name="Du K."/>
            <person name="Schartl M."/>
        </authorList>
    </citation>
    <scope>NUCLEOTIDE SEQUENCE</scope>
    <source>
        <strain evidence="4">STURGEONOMICS-FGT-2020</strain>
        <tissue evidence="4">Whole blood</tissue>
    </source>
</reference>
<evidence type="ECO:0000256" key="2">
    <source>
        <dbReference type="SAM" id="MobiDB-lite"/>
    </source>
</evidence>
<sequence length="967" mass="109289">MSKECLFTESDWSRQAEHLGVCVLKEGNSLAVEAMRKSLSPALSTCDSLSTARVFGVPLEELQQDGQPGQEVPVLVKRIVEYIEEHGGLDLEGLFLVNGNAERVEWLRQRYESGEEVDLEKEADLASAVSLLRLFLQELPEPVIPAAMQAHILQLYQDFSTEEEQSRNMKYFLQQLPQANYSLLRFLCRFLCSVASLQEESWSAGALAAVFGPDVFHIDTEVEDLKEQESVGRILADLLENQEDLFDCEEEDFSTTNDYSSVTGQITELLDDEKLEQCEDLPQDSEDSPEESQNEDSASSSSHITPISILPASADIIERTIRAAVEQHLFDLQSSIEQEIHSYERQGAEETRSYERQGAEGLGQGEAGAGPAERDEDSSQPGLVETQPKDCPEEMGDEEEEEEEEEEESRQEVESAALLEGSGSDADTEALVEAENNINTARQEDCRVSENDNETELITCKPGGGGYDVNANSESTDRPGQPGTTPHLDLHSVFQGLEAPCPITFPLIDFKSMHLQKDGEDPVPAFKSWQEDCESGEAQLSPLAGHMVHHPLEEDSHLLLARRFLDFGHSQRFLQTPDASSSSPPTKALSFRRPRRASFSSREAGKGDAIPVQFTKKLQNLKKKIKQFEEQFEKERNYKPSHSDKAANAKVLKWMTELTKLRKQIKDTKRKSSDGEFPPQPRPRSNTLPKSFGSTLDHGESEGAAQGRPSPESTVDLILRRLRDKREEASWPEDMKKMTKENLLCEKTALQKNLLYYESIHGRPVTREERQIVKPLYERYRLVKQMLTRASITTLIGSPSSKRRGQMLQPIIEGVTAHFCDEINEEDEEDEEKEEEEEGVSEDTEVTIMLDPASLPHSFQAHLDREKMDTKLEESSGRLARDLCMSNTNTTSMPELLEQLWKARADKKQLRKSLRDFEDDFYQQNGRNVQKEDRSPMGEEYKEYKRIKAKLRLLEVLISKQDSSKSI</sequence>
<feature type="region of interest" description="Disordered" evidence="2">
    <location>
        <begin position="574"/>
        <end position="611"/>
    </location>
</feature>
<feature type="compositionally biased region" description="Low complexity" evidence="2">
    <location>
        <begin position="295"/>
        <end position="306"/>
    </location>
</feature>
<feature type="compositionally biased region" description="Polar residues" evidence="2">
    <location>
        <begin position="574"/>
        <end position="585"/>
    </location>
</feature>
<feature type="region of interest" description="Disordered" evidence="2">
    <location>
        <begin position="663"/>
        <end position="715"/>
    </location>
</feature>